<keyword evidence="2" id="KW-1185">Reference proteome</keyword>
<gene>
    <name evidence="1" type="ORF">STRIP9103_06267</name>
</gene>
<comment type="caution">
    <text evidence="1">The sequence shown here is derived from an EMBL/GenBank/DDBJ whole genome shotgun (WGS) entry which is preliminary data.</text>
</comment>
<name>L1KVX4_9ACTN</name>
<dbReference type="EMBL" id="AEJC01000361">
    <property type="protein sequence ID" value="EKX64625.1"/>
    <property type="molecule type" value="Genomic_DNA"/>
</dbReference>
<reference evidence="1 2" key="1">
    <citation type="submission" date="2012-11" db="EMBL/GenBank/DDBJ databases">
        <authorList>
            <person name="Huguet-Tapia J.C."/>
            <person name="Durkin A.S."/>
            <person name="Pettis G.S."/>
            <person name="Badger J.H."/>
        </authorList>
    </citation>
    <scope>NUCLEOTIDE SEQUENCE [LARGE SCALE GENOMIC DNA]</scope>
    <source>
        <strain evidence="1 2">91-03</strain>
    </source>
</reference>
<protein>
    <submittedName>
        <fullName evidence="1">Uncharacterized protein</fullName>
    </submittedName>
</protein>
<feature type="non-terminal residue" evidence="1">
    <location>
        <position position="8"/>
    </location>
</feature>
<evidence type="ECO:0000313" key="1">
    <source>
        <dbReference type="EMBL" id="EKX64625.1"/>
    </source>
</evidence>
<organism evidence="1 2">
    <name type="scientific">Streptomyces ipomoeae 91-03</name>
    <dbReference type="NCBI Taxonomy" id="698759"/>
    <lineage>
        <taxon>Bacteria</taxon>
        <taxon>Bacillati</taxon>
        <taxon>Actinomycetota</taxon>
        <taxon>Actinomycetes</taxon>
        <taxon>Kitasatosporales</taxon>
        <taxon>Streptomycetaceae</taxon>
        <taxon>Streptomyces</taxon>
    </lineage>
</organism>
<sequence length="8" mass="875">MSQSRGPL</sequence>
<accession>L1KVX4</accession>
<proteinExistence type="predicted"/>
<evidence type="ECO:0000313" key="2">
    <source>
        <dbReference type="Proteomes" id="UP000010411"/>
    </source>
</evidence>
<dbReference type="Proteomes" id="UP000010411">
    <property type="component" value="Unassembled WGS sequence"/>
</dbReference>